<keyword evidence="3 7" id="KW-0132">Cell division</keyword>
<comment type="subcellular location">
    <subcellularLocation>
        <location evidence="1">Cell septum</location>
    </subcellularLocation>
</comment>
<evidence type="ECO:0000256" key="6">
    <source>
        <dbReference type="ARBA" id="ARBA00023306"/>
    </source>
</evidence>
<dbReference type="RefSeq" id="WP_091801470.1">
    <property type="nucleotide sequence ID" value="NZ_CP016353.1"/>
</dbReference>
<dbReference type="STRING" id="530584.SAMN05421630_103217"/>
<keyword evidence="5" id="KW-0717">Septation</keyword>
<dbReference type="GO" id="GO:0000917">
    <property type="term" value="P:division septum assembly"/>
    <property type="evidence" value="ECO:0007669"/>
    <property type="project" value="UniProtKB-KW"/>
</dbReference>
<dbReference type="InterPro" id="IPR038658">
    <property type="entry name" value="SsgB_sf"/>
</dbReference>
<sequence>MSVITVEYVAQARRHQQGCEVEDLGSRRVRLSYDPDDPYAVALEVFHTDAWARWVFARSLLVHVPSRGKGLGAVHVCPAPGMPRQRVSIILRTAPGVGFELVLRRAEVDAAVDRFDHVVAIGSESEYIDWETELAALGGGEA</sequence>
<keyword evidence="4" id="KW-0749">Sporulation</keyword>
<keyword evidence="6" id="KW-0131">Cell cycle</keyword>
<evidence type="ECO:0000256" key="1">
    <source>
        <dbReference type="ARBA" id="ARBA00004431"/>
    </source>
</evidence>
<dbReference type="Pfam" id="PF04686">
    <property type="entry name" value="SsgA"/>
    <property type="match status" value="1"/>
</dbReference>
<comment type="similarity">
    <text evidence="2">Belongs to the SsgA family.</text>
</comment>
<dbReference type="Proteomes" id="UP000199494">
    <property type="component" value="Unassembled WGS sequence"/>
</dbReference>
<evidence type="ECO:0000256" key="2">
    <source>
        <dbReference type="ARBA" id="ARBA00009323"/>
    </source>
</evidence>
<evidence type="ECO:0000256" key="5">
    <source>
        <dbReference type="ARBA" id="ARBA00023210"/>
    </source>
</evidence>
<dbReference type="GO" id="GO:0030428">
    <property type="term" value="C:cell septum"/>
    <property type="evidence" value="ECO:0007669"/>
    <property type="project" value="UniProtKB-SubCell"/>
</dbReference>
<proteinExistence type="inferred from homology"/>
<keyword evidence="8" id="KW-1185">Reference proteome</keyword>
<dbReference type="EMBL" id="FMZE01000003">
    <property type="protein sequence ID" value="SDC69232.1"/>
    <property type="molecule type" value="Genomic_DNA"/>
</dbReference>
<accession>A0A1G6NML2</accession>
<evidence type="ECO:0000256" key="4">
    <source>
        <dbReference type="ARBA" id="ARBA00022969"/>
    </source>
</evidence>
<dbReference type="AlphaFoldDB" id="A0A1G6NML2"/>
<gene>
    <name evidence="7" type="ORF">SAMN05421630_103217</name>
</gene>
<name>A0A1G6NML2_9PSEU</name>
<dbReference type="InterPro" id="IPR006776">
    <property type="entry name" value="SsgB"/>
</dbReference>
<reference evidence="7 8" key="1">
    <citation type="submission" date="2016-10" db="EMBL/GenBank/DDBJ databases">
        <authorList>
            <person name="de Groot N.N."/>
        </authorList>
    </citation>
    <scope>NUCLEOTIDE SEQUENCE [LARGE SCALE GENOMIC DNA]</scope>
    <source>
        <strain evidence="7 8">CGMCC 4.5506</strain>
    </source>
</reference>
<evidence type="ECO:0000313" key="8">
    <source>
        <dbReference type="Proteomes" id="UP000199494"/>
    </source>
</evidence>
<evidence type="ECO:0000313" key="7">
    <source>
        <dbReference type="EMBL" id="SDC69232.1"/>
    </source>
</evidence>
<evidence type="ECO:0000256" key="3">
    <source>
        <dbReference type="ARBA" id="ARBA00022618"/>
    </source>
</evidence>
<dbReference type="Gene3D" id="2.30.31.20">
    <property type="entry name" value="Sporulation-specific cell division protein SsgB"/>
    <property type="match status" value="1"/>
</dbReference>
<dbReference type="OrthoDB" id="3626321at2"/>
<dbReference type="GO" id="GO:0030435">
    <property type="term" value="P:sporulation resulting in formation of a cellular spore"/>
    <property type="evidence" value="ECO:0007669"/>
    <property type="project" value="UniProtKB-KW"/>
</dbReference>
<organism evidence="7 8">
    <name type="scientific">Prauserella marina</name>
    <dbReference type="NCBI Taxonomy" id="530584"/>
    <lineage>
        <taxon>Bacteria</taxon>
        <taxon>Bacillati</taxon>
        <taxon>Actinomycetota</taxon>
        <taxon>Actinomycetes</taxon>
        <taxon>Pseudonocardiales</taxon>
        <taxon>Pseudonocardiaceae</taxon>
        <taxon>Prauserella</taxon>
    </lineage>
</organism>
<protein>
    <submittedName>
        <fullName evidence="7">Streptomyces sporulation and cell division protein, SsgA</fullName>
    </submittedName>
</protein>